<evidence type="ECO:0000313" key="1">
    <source>
        <dbReference type="EMBL" id="DAD65858.1"/>
    </source>
</evidence>
<accession>A0A8S5L7X3</accession>
<dbReference type="EMBL" id="BK014649">
    <property type="protein sequence ID" value="DAD65858.1"/>
    <property type="molecule type" value="Genomic_DNA"/>
</dbReference>
<reference evidence="1" key="1">
    <citation type="journal article" date="2021" name="Proc. Natl. Acad. Sci. U.S.A.">
        <title>A Catalog of Tens of Thousands of Viruses from Human Metagenomes Reveals Hidden Associations with Chronic Diseases.</title>
        <authorList>
            <person name="Tisza M.J."/>
            <person name="Buck C.B."/>
        </authorList>
    </citation>
    <scope>NUCLEOTIDE SEQUENCE</scope>
    <source>
        <strain evidence="1">Ctt4r3</strain>
    </source>
</reference>
<organism evidence="1">
    <name type="scientific">CrAss-like virus sp. ctt4r3</name>
    <dbReference type="NCBI Taxonomy" id="2823619"/>
    <lineage>
        <taxon>Viruses</taxon>
        <taxon>Duplodnaviria</taxon>
        <taxon>Heunggongvirae</taxon>
        <taxon>Uroviricota</taxon>
        <taxon>Caudoviricetes</taxon>
        <taxon>Crassvirales</taxon>
    </lineage>
</organism>
<protein>
    <submittedName>
        <fullName evidence="1">Uncharacterized protein</fullName>
    </submittedName>
</protein>
<sequence length="208" mass="22963">MAKQIKEATEVITQVVRISGKTKPLAINGKENTENVVFLRAFDAETGQKLNTPLSITESRAKMFGFSCLCINEDNAEHDNGGNMVEELNTLANPPKYYEMTLRVIPAGDVGEWGYKTKKAVSVDGKDYKPGDLVPYRTTGTMIIEAIGKEYKESDFQSAAIKRINGAANAAGDMAYRLETFRLMFGRSANMAVEEDRNILLSLPVARN</sequence>
<name>A0A8S5L7X3_9CAUD</name>
<proteinExistence type="predicted"/>